<organism evidence="3 4">
    <name type="scientific">Luteolibacter luteus</name>
    <dbReference type="NCBI Taxonomy" id="2728835"/>
    <lineage>
        <taxon>Bacteria</taxon>
        <taxon>Pseudomonadati</taxon>
        <taxon>Verrucomicrobiota</taxon>
        <taxon>Verrucomicrobiia</taxon>
        <taxon>Verrucomicrobiales</taxon>
        <taxon>Verrucomicrobiaceae</taxon>
        <taxon>Luteolibacter</taxon>
    </lineage>
</organism>
<name>A0A858RL23_9BACT</name>
<reference evidence="3 4" key="1">
    <citation type="submission" date="2020-04" db="EMBL/GenBank/DDBJ databases">
        <title>Luteolibacter sp. G-1-1-1 isolated from soil.</title>
        <authorList>
            <person name="Dahal R.H."/>
        </authorList>
    </citation>
    <scope>NUCLEOTIDE SEQUENCE [LARGE SCALE GENOMIC DNA]</scope>
    <source>
        <strain evidence="3 4">G-1-1-1</strain>
    </source>
</reference>
<keyword evidence="2" id="KW-0732">Signal</keyword>
<feature type="signal peptide" evidence="2">
    <location>
        <begin position="1"/>
        <end position="21"/>
    </location>
</feature>
<dbReference type="Proteomes" id="UP000501812">
    <property type="component" value="Chromosome"/>
</dbReference>
<dbReference type="EMBL" id="CP051774">
    <property type="protein sequence ID" value="QJE97194.1"/>
    <property type="molecule type" value="Genomic_DNA"/>
</dbReference>
<feature type="chain" id="PRO_5032775608" evidence="2">
    <location>
        <begin position="22"/>
        <end position="273"/>
    </location>
</feature>
<accession>A0A858RL23</accession>
<dbReference type="AlphaFoldDB" id="A0A858RL23"/>
<sequence>MKIHLRFLSAALLASGSLATAQNLVAAAQAVDPFVRNNNPVAGVEAEDEEADLPAYVSLCYESFSLPLADAATLRREGLPDAALYAELVKRTEAGTVTQEQFAMLCARSGEKAMMETISEQIYPTEFIHRNKPDPVPAPKDGEKTGGQPTTTPAPIPKPESQAPALPSSFETRNTGFTLEIEPTIGGSGKIIDLRFAPDTVHLVDRSKFGQGSSETEMPVFESQRVMTALTLHTGIPMMVGTLSRPPASKLDADSAKKVWFTFITAKIIKVPR</sequence>
<dbReference type="KEGG" id="luo:HHL09_15835"/>
<evidence type="ECO:0000256" key="1">
    <source>
        <dbReference type="SAM" id="MobiDB-lite"/>
    </source>
</evidence>
<evidence type="ECO:0000313" key="4">
    <source>
        <dbReference type="Proteomes" id="UP000501812"/>
    </source>
</evidence>
<evidence type="ECO:0000313" key="3">
    <source>
        <dbReference type="EMBL" id="QJE97194.1"/>
    </source>
</evidence>
<proteinExistence type="predicted"/>
<gene>
    <name evidence="3" type="ORF">HHL09_15835</name>
</gene>
<dbReference type="RefSeq" id="WP_169455594.1">
    <property type="nucleotide sequence ID" value="NZ_CP051774.1"/>
</dbReference>
<protein>
    <submittedName>
        <fullName evidence="3">Uncharacterized protein</fullName>
    </submittedName>
</protein>
<evidence type="ECO:0000256" key="2">
    <source>
        <dbReference type="SAM" id="SignalP"/>
    </source>
</evidence>
<feature type="region of interest" description="Disordered" evidence="1">
    <location>
        <begin position="128"/>
        <end position="170"/>
    </location>
</feature>
<keyword evidence="4" id="KW-1185">Reference proteome</keyword>